<dbReference type="AlphaFoldDB" id="A0A371F5X5"/>
<dbReference type="GO" id="GO:0003689">
    <property type="term" value="F:DNA clamp loader activity"/>
    <property type="evidence" value="ECO:0007669"/>
    <property type="project" value="TreeGrafter"/>
</dbReference>
<comment type="caution">
    <text evidence="2">The sequence shown here is derived from an EMBL/GenBank/DDBJ whole genome shotgun (WGS) entry which is preliminary data.</text>
</comment>
<dbReference type="Gene3D" id="3.40.50.300">
    <property type="entry name" value="P-loop containing nucleotide triphosphate hydrolases"/>
    <property type="match status" value="1"/>
</dbReference>
<feature type="compositionally biased region" description="Polar residues" evidence="1">
    <location>
        <begin position="22"/>
        <end position="33"/>
    </location>
</feature>
<protein>
    <submittedName>
        <fullName evidence="2">Replication factor C subunit 3</fullName>
    </submittedName>
</protein>
<dbReference type="GO" id="GO:0006281">
    <property type="term" value="P:DNA repair"/>
    <property type="evidence" value="ECO:0007669"/>
    <property type="project" value="TreeGrafter"/>
</dbReference>
<feature type="region of interest" description="Disordered" evidence="1">
    <location>
        <begin position="1"/>
        <end position="47"/>
    </location>
</feature>
<dbReference type="InterPro" id="IPR050238">
    <property type="entry name" value="DNA_Rep/Repair_Clamp_Loader"/>
</dbReference>
<organism evidence="2 3">
    <name type="scientific">Mucuna pruriens</name>
    <name type="common">Velvet bean</name>
    <name type="synonym">Dolichos pruriens</name>
    <dbReference type="NCBI Taxonomy" id="157652"/>
    <lineage>
        <taxon>Eukaryota</taxon>
        <taxon>Viridiplantae</taxon>
        <taxon>Streptophyta</taxon>
        <taxon>Embryophyta</taxon>
        <taxon>Tracheophyta</taxon>
        <taxon>Spermatophyta</taxon>
        <taxon>Magnoliopsida</taxon>
        <taxon>eudicotyledons</taxon>
        <taxon>Gunneridae</taxon>
        <taxon>Pentapetalae</taxon>
        <taxon>rosids</taxon>
        <taxon>fabids</taxon>
        <taxon>Fabales</taxon>
        <taxon>Fabaceae</taxon>
        <taxon>Papilionoideae</taxon>
        <taxon>50 kb inversion clade</taxon>
        <taxon>NPAAA clade</taxon>
        <taxon>indigoferoid/millettioid clade</taxon>
        <taxon>Phaseoleae</taxon>
        <taxon>Mucuna</taxon>
    </lineage>
</organism>
<gene>
    <name evidence="2" type="primary">RFC3</name>
    <name evidence="2" type="ORF">CR513_46709</name>
</gene>
<dbReference type="EMBL" id="QJKJ01010448">
    <property type="protein sequence ID" value="RDX73655.1"/>
    <property type="molecule type" value="Genomic_DNA"/>
</dbReference>
<proteinExistence type="predicted"/>
<dbReference type="GO" id="GO:0006261">
    <property type="term" value="P:DNA-templated DNA replication"/>
    <property type="evidence" value="ECO:0007669"/>
    <property type="project" value="TreeGrafter"/>
</dbReference>
<dbReference type="PANTHER" id="PTHR11669">
    <property type="entry name" value="REPLICATION FACTOR C / DNA POLYMERASE III GAMMA-TAU SUBUNIT"/>
    <property type="match status" value="1"/>
</dbReference>
<dbReference type="STRING" id="157652.A0A371F5X5"/>
<reference evidence="2" key="1">
    <citation type="submission" date="2018-05" db="EMBL/GenBank/DDBJ databases">
        <title>Draft genome of Mucuna pruriens seed.</title>
        <authorList>
            <person name="Nnadi N.E."/>
            <person name="Vos R."/>
            <person name="Hasami M.H."/>
            <person name="Devisetty U.K."/>
            <person name="Aguiy J.C."/>
        </authorList>
    </citation>
    <scope>NUCLEOTIDE SEQUENCE [LARGE SCALE GENOMIC DNA]</scope>
    <source>
        <strain evidence="2">JCA_2017</strain>
    </source>
</reference>
<evidence type="ECO:0000313" key="3">
    <source>
        <dbReference type="Proteomes" id="UP000257109"/>
    </source>
</evidence>
<dbReference type="FunFam" id="3.40.50.300:FF:001503">
    <property type="entry name" value="Replication factor C subunit 3"/>
    <property type="match status" value="1"/>
</dbReference>
<keyword evidence="3" id="KW-1185">Reference proteome</keyword>
<dbReference type="PANTHER" id="PTHR11669:SF52">
    <property type="entry name" value="OS10G0574500 PROTEIN"/>
    <property type="match status" value="1"/>
</dbReference>
<feature type="compositionally biased region" description="Low complexity" evidence="1">
    <location>
        <begin position="9"/>
        <end position="21"/>
    </location>
</feature>
<dbReference type="GO" id="GO:0005663">
    <property type="term" value="C:DNA replication factor C complex"/>
    <property type="evidence" value="ECO:0007669"/>
    <property type="project" value="TreeGrafter"/>
</dbReference>
<dbReference type="SUPFAM" id="SSF52540">
    <property type="entry name" value="P-loop containing nucleoside triphosphate hydrolases"/>
    <property type="match status" value="1"/>
</dbReference>
<name>A0A371F5X5_MUCPR</name>
<dbReference type="InterPro" id="IPR027417">
    <property type="entry name" value="P-loop_NTPase"/>
</dbReference>
<dbReference type="Proteomes" id="UP000257109">
    <property type="component" value="Unassembled WGS sequence"/>
</dbReference>
<sequence length="527" mass="59871">MVSGEQNLASPSPSPTATATTGVSDPSLSKTHISPSRRSTASRSRRKTVNLLRPFDFNDHCSNTNSPYYKGLTDQSLAILGSYPHPQPYSPSTYLLSLSSSPYYKGLTDYSKVLSPWSPHTPIHPLSYQSSPYYSGLLTDYSFSIYAPPRDGGQSSSSPPNINSFTDFIVHGNASQQISLQEEKPLRVNESEAIESVLHETILDDVLMCDQEKPLRERVSEPQCKEEPNEYVYHYTWATKYQPIALSDFICNKDKALQLKEMVKEGCGCNHFIFEGPPSVGKRSMIRAMLREVFGADRVQVTEEYKNFYLKFLQHDGEMVDNLQVRLKKSLHHVEVNISETKGYEKHVIVDLFKETYGQVINNTQPCQPENCKAIILYEAEKLSIESLLYIKWLLEKYKGCNKVFFCCSDESKLQPVKPLCVTIRLSSPSTQEVFDNKVLMFSMPLSQQLVNILEYIGKEEGIKLSRNSVDKIIFMSNNNQRQAIRSFEATCRNKDALKDDDLILTGWEEDILNIAKKITQEQSPRQ</sequence>
<dbReference type="Gene3D" id="1.10.8.60">
    <property type="match status" value="1"/>
</dbReference>
<feature type="non-terminal residue" evidence="2">
    <location>
        <position position="1"/>
    </location>
</feature>
<dbReference type="OrthoDB" id="761538at2759"/>
<dbReference type="GO" id="GO:0005634">
    <property type="term" value="C:nucleus"/>
    <property type="evidence" value="ECO:0007669"/>
    <property type="project" value="TreeGrafter"/>
</dbReference>
<evidence type="ECO:0000256" key="1">
    <source>
        <dbReference type="SAM" id="MobiDB-lite"/>
    </source>
</evidence>
<evidence type="ECO:0000313" key="2">
    <source>
        <dbReference type="EMBL" id="RDX73655.1"/>
    </source>
</evidence>
<accession>A0A371F5X5</accession>